<keyword evidence="2" id="KW-1185">Reference proteome</keyword>
<organism evidence="1 2">
    <name type="scientific">Pseudomonas mangrovi</name>
    <dbReference type="NCBI Taxonomy" id="2161748"/>
    <lineage>
        <taxon>Bacteria</taxon>
        <taxon>Pseudomonadati</taxon>
        <taxon>Pseudomonadota</taxon>
        <taxon>Gammaproteobacteria</taxon>
        <taxon>Pseudomonadales</taxon>
        <taxon>Pseudomonadaceae</taxon>
        <taxon>Pseudomonas</taxon>
    </lineage>
</organism>
<dbReference type="AlphaFoldDB" id="A0A2T5PCU2"/>
<proteinExistence type="predicted"/>
<sequence length="167" mass="18702">MEKQLKVIHACEKGATGVYYGHRVIAKIFFPKMVPSLDEMHRHECEHFSIFGQFVKDKNISKGLPPILWCGAGIIYGLFVGVLGENSIWVSTARIEEIVNKELDDAASFFREKEPEIFKAVLEIQKDELLHQHIAADKADFSGLKSKLVSKLATQCSYAAKFVAACT</sequence>
<evidence type="ECO:0008006" key="3">
    <source>
        <dbReference type="Google" id="ProtNLM"/>
    </source>
</evidence>
<dbReference type="EMBL" id="QASN01000007">
    <property type="protein sequence ID" value="PTU75549.1"/>
    <property type="molecule type" value="Genomic_DNA"/>
</dbReference>
<evidence type="ECO:0000313" key="2">
    <source>
        <dbReference type="Proteomes" id="UP000244064"/>
    </source>
</evidence>
<comment type="caution">
    <text evidence="1">The sequence shown here is derived from an EMBL/GenBank/DDBJ whole genome shotgun (WGS) entry which is preliminary data.</text>
</comment>
<dbReference type="Proteomes" id="UP000244064">
    <property type="component" value="Unassembled WGS sequence"/>
</dbReference>
<evidence type="ECO:0000313" key="1">
    <source>
        <dbReference type="EMBL" id="PTU75549.1"/>
    </source>
</evidence>
<gene>
    <name evidence="1" type="ORF">DBO85_04740</name>
</gene>
<accession>A0A2T5PCU2</accession>
<dbReference type="OrthoDB" id="7559360at2"/>
<name>A0A2T5PCU2_9PSED</name>
<protein>
    <recommendedName>
        <fullName evidence="3">Demethoxyubiquinone hydroxylase family protein</fullName>
    </recommendedName>
</protein>
<dbReference type="SUPFAM" id="SSF47240">
    <property type="entry name" value="Ferritin-like"/>
    <property type="match status" value="1"/>
</dbReference>
<reference evidence="1 2" key="1">
    <citation type="submission" date="2018-04" db="EMBL/GenBank/DDBJ databases">
        <title>Pseudomonas sp. nov., isolated from mangrove soil.</title>
        <authorList>
            <person name="Chen C."/>
        </authorList>
    </citation>
    <scope>NUCLEOTIDE SEQUENCE [LARGE SCALE GENOMIC DNA]</scope>
    <source>
        <strain evidence="1 2">TC-11</strain>
    </source>
</reference>
<dbReference type="Pfam" id="PF03232">
    <property type="entry name" value="COQ7"/>
    <property type="match status" value="1"/>
</dbReference>
<dbReference type="InterPro" id="IPR009078">
    <property type="entry name" value="Ferritin-like_SF"/>
</dbReference>